<proteinExistence type="predicted"/>
<feature type="compositionally biased region" description="Basic residues" evidence="1">
    <location>
        <begin position="45"/>
        <end position="61"/>
    </location>
</feature>
<organism evidence="3 4">
    <name type="scientific">Pristionchus pacificus</name>
    <name type="common">Parasitic nematode worm</name>
    <dbReference type="NCBI Taxonomy" id="54126"/>
    <lineage>
        <taxon>Eukaryota</taxon>
        <taxon>Metazoa</taxon>
        <taxon>Ecdysozoa</taxon>
        <taxon>Nematoda</taxon>
        <taxon>Chromadorea</taxon>
        <taxon>Rhabditida</taxon>
        <taxon>Rhabditina</taxon>
        <taxon>Diplogasteromorpha</taxon>
        <taxon>Diplogasteroidea</taxon>
        <taxon>Neodiplogasteridae</taxon>
        <taxon>Pristionchus</taxon>
    </lineage>
</organism>
<dbReference type="EnsemblMetazoa" id="PPA45835.1">
    <property type="protein sequence ID" value="PPA45835.1"/>
    <property type="gene ID" value="WBGene00284204"/>
</dbReference>
<name>A0A2A6BRZ9_PRIPA</name>
<accession>A0A8R1Z4F7</accession>
<keyword evidence="2" id="KW-0812">Transmembrane</keyword>
<protein>
    <submittedName>
        <fullName evidence="3">Uncharacterized protein</fullName>
    </submittedName>
</protein>
<evidence type="ECO:0000313" key="4">
    <source>
        <dbReference type="Proteomes" id="UP000005239"/>
    </source>
</evidence>
<keyword evidence="2" id="KW-1133">Transmembrane helix</keyword>
<evidence type="ECO:0000313" key="3">
    <source>
        <dbReference type="EnsemblMetazoa" id="PPA45835.1"/>
    </source>
</evidence>
<dbReference type="AlphaFoldDB" id="A0A2A6BRZ9"/>
<keyword evidence="2" id="KW-0472">Membrane</keyword>
<gene>
    <name evidence="3" type="primary">WBGene00284204</name>
</gene>
<reference evidence="3" key="2">
    <citation type="submission" date="2022-06" db="UniProtKB">
        <authorList>
            <consortium name="EnsemblMetazoa"/>
        </authorList>
    </citation>
    <scope>IDENTIFICATION</scope>
    <source>
        <strain evidence="3">PS312</strain>
    </source>
</reference>
<evidence type="ECO:0000256" key="1">
    <source>
        <dbReference type="SAM" id="MobiDB-lite"/>
    </source>
</evidence>
<feature type="transmembrane region" description="Helical" evidence="2">
    <location>
        <begin position="99"/>
        <end position="122"/>
    </location>
</feature>
<reference evidence="4" key="1">
    <citation type="journal article" date="2008" name="Nat. Genet.">
        <title>The Pristionchus pacificus genome provides a unique perspective on nematode lifestyle and parasitism.</title>
        <authorList>
            <person name="Dieterich C."/>
            <person name="Clifton S.W."/>
            <person name="Schuster L.N."/>
            <person name="Chinwalla A."/>
            <person name="Delehaunty K."/>
            <person name="Dinkelacker I."/>
            <person name="Fulton L."/>
            <person name="Fulton R."/>
            <person name="Godfrey J."/>
            <person name="Minx P."/>
            <person name="Mitreva M."/>
            <person name="Roeseler W."/>
            <person name="Tian H."/>
            <person name="Witte H."/>
            <person name="Yang S.P."/>
            <person name="Wilson R.K."/>
            <person name="Sommer R.J."/>
        </authorList>
    </citation>
    <scope>NUCLEOTIDE SEQUENCE [LARGE SCALE GENOMIC DNA]</scope>
    <source>
        <strain evidence="4">PS312</strain>
    </source>
</reference>
<keyword evidence="4" id="KW-1185">Reference proteome</keyword>
<sequence length="337" mass="36652">MSSVIRSSSSCPMMTSSIFTSPDDATFLLDDSATVLTTAAAARLPRTRRRPRRRSGRAGRARGRDAPPAADAAAAAAARPQQPPAAATAAARAATGAHAAIYIIIGLTSFLVADVVCPLFLLPSIRRAVAGISFEAMGSGVAGRECLEWIFISRIQSTLINKYNQKRARIRAFRIRNQPYLSIDERAQRAAGGEQVQREEVRVRTGENPETAERLRWHYTTPPESNAALEIRNIIQILAADYAKKMGVLLLVRAAEGAGSGMRGGPSGGRRPAIEREGSKISPGRVEGTAMQSWPSWGYCNERNVSRYLNGNNVKKRGEKAAQFDKYITTDYECVQM</sequence>
<feature type="compositionally biased region" description="Low complexity" evidence="1">
    <location>
        <begin position="66"/>
        <end position="78"/>
    </location>
</feature>
<accession>A0A2A6BRZ9</accession>
<dbReference type="Proteomes" id="UP000005239">
    <property type="component" value="Unassembled WGS sequence"/>
</dbReference>
<evidence type="ECO:0000256" key="2">
    <source>
        <dbReference type="SAM" id="Phobius"/>
    </source>
</evidence>
<feature type="region of interest" description="Disordered" evidence="1">
    <location>
        <begin position="40"/>
        <end position="78"/>
    </location>
</feature>